<name>K1LK75_CECL9</name>
<comment type="caution">
    <text evidence="1">The sequence shown here is derived from an EMBL/GenBank/DDBJ whole genome shotgun (WGS) entry which is preliminary data.</text>
</comment>
<organism evidence="1 2">
    <name type="scientific">Cecembia lonarensis (strain CCUG 58316 / KCTC 22772 / LW9)</name>
    <dbReference type="NCBI Taxonomy" id="1225176"/>
    <lineage>
        <taxon>Bacteria</taxon>
        <taxon>Pseudomonadati</taxon>
        <taxon>Bacteroidota</taxon>
        <taxon>Cytophagia</taxon>
        <taxon>Cytophagales</taxon>
        <taxon>Cyclobacteriaceae</taxon>
        <taxon>Cecembia</taxon>
    </lineage>
</organism>
<keyword evidence="2" id="KW-1185">Reference proteome</keyword>
<evidence type="ECO:0000313" key="1">
    <source>
        <dbReference type="EMBL" id="EKB50743.1"/>
    </source>
</evidence>
<accession>K1LK75</accession>
<evidence type="ECO:0000313" key="2">
    <source>
        <dbReference type="Proteomes" id="UP000004478"/>
    </source>
</evidence>
<dbReference type="AlphaFoldDB" id="K1LK75"/>
<proteinExistence type="predicted"/>
<sequence length="237" mass="28233">MPMKSLSENWITEGWIDFEYKKYLLLAYLQHVDSQFKEVKLYPPLAELVHHYTKLKNFAENRDQLKAAFPKLLQGPDFKEMKLKYKPLEMDDEMMKQLEEIVNFSLPQFKKTIEEGKNIYDFLEQEMVIEPVGLSPLYQNEGYAILSLEKSKDIYVYRYRVNLFQNSIDVFKGIMMQLVQKVRRSLTQTFEQIKMDLIRTYQELPNPATFRIHSAHHIPLQESFVPISKRLLLKTVK</sequence>
<dbReference type="Proteomes" id="UP000004478">
    <property type="component" value="Unassembled WGS sequence"/>
</dbReference>
<gene>
    <name evidence="1" type="ORF">B879_00723</name>
</gene>
<dbReference type="PATRIC" id="fig|1225176.3.peg.774"/>
<dbReference type="EMBL" id="AMGM01000006">
    <property type="protein sequence ID" value="EKB50743.1"/>
    <property type="molecule type" value="Genomic_DNA"/>
</dbReference>
<protein>
    <submittedName>
        <fullName evidence="1">Uncharacterized protein</fullName>
    </submittedName>
</protein>
<reference evidence="1 2" key="1">
    <citation type="journal article" date="2012" name="J. Bacteriol.">
        <title>Draft Genome Sequence of Cecembia lonarensis Strain LW9T, Isolated from Lonar Lake, a Haloalkaline Lake in India.</title>
        <authorList>
            <person name="Shivaji S."/>
            <person name="Ara S."/>
            <person name="Singh A."/>
            <person name="Pinnaka A.K."/>
        </authorList>
    </citation>
    <scope>NUCLEOTIDE SEQUENCE [LARGE SCALE GENOMIC DNA]</scope>
    <source>
        <strain evidence="1 2">LW9</strain>
    </source>
</reference>